<proteinExistence type="predicted"/>
<evidence type="ECO:0000313" key="1">
    <source>
        <dbReference type="EMBL" id="RAJ02729.1"/>
    </source>
</evidence>
<reference evidence="1 2" key="1">
    <citation type="submission" date="2018-06" db="EMBL/GenBank/DDBJ databases">
        <title>Freshwater and sediment microbial communities from various areas in North America, analyzing microbe dynamics in response to fracking.</title>
        <authorList>
            <person name="Lamendella R."/>
        </authorList>
    </citation>
    <scope>NUCLEOTIDE SEQUENCE [LARGE SCALE GENOMIC DNA]</scope>
    <source>
        <strain evidence="1 2">17</strain>
    </source>
</reference>
<evidence type="ECO:0008006" key="3">
    <source>
        <dbReference type="Google" id="ProtNLM"/>
    </source>
</evidence>
<name>A0AAX1PGS7_AERSA</name>
<accession>A0AAX1PGS7</accession>
<gene>
    <name evidence="1" type="ORF">DEU50_11264</name>
</gene>
<protein>
    <recommendedName>
        <fullName evidence="3">Phage protein</fullName>
    </recommendedName>
</protein>
<dbReference type="EMBL" id="QLLM01000012">
    <property type="protein sequence ID" value="RAJ02729.1"/>
    <property type="molecule type" value="Genomic_DNA"/>
</dbReference>
<dbReference type="AlphaFoldDB" id="A0AAX1PGS7"/>
<dbReference type="RefSeq" id="WP_111588966.1">
    <property type="nucleotide sequence ID" value="NZ_CAWNWF010000012.1"/>
</dbReference>
<dbReference type="Proteomes" id="UP000249422">
    <property type="component" value="Unassembled WGS sequence"/>
</dbReference>
<evidence type="ECO:0000313" key="2">
    <source>
        <dbReference type="Proteomes" id="UP000249422"/>
    </source>
</evidence>
<organism evidence="1 2">
    <name type="scientific">Aeromonas salmonicida</name>
    <dbReference type="NCBI Taxonomy" id="645"/>
    <lineage>
        <taxon>Bacteria</taxon>
        <taxon>Pseudomonadati</taxon>
        <taxon>Pseudomonadota</taxon>
        <taxon>Gammaproteobacteria</taxon>
        <taxon>Aeromonadales</taxon>
        <taxon>Aeromonadaceae</taxon>
        <taxon>Aeromonas</taxon>
    </lineage>
</organism>
<sequence length="134" mass="14274">MTIPTATKGTVDMTVPELAQRVADGYRSTCGDTFQDRGVAMPLNHAEFPASIAAFVRELHKVSADDVGGEQMAALMLQGMLTDDGSRLLPSGLGLVDALLYSIVDEIHRVMKDIADTGSPAALAMLLRIGEFKP</sequence>
<comment type="caution">
    <text evidence="1">The sequence shown here is derived from an EMBL/GenBank/DDBJ whole genome shotgun (WGS) entry which is preliminary data.</text>
</comment>